<keyword evidence="2" id="KW-1185">Reference proteome</keyword>
<sequence>QVIIQGPGTANYRGSGVLVGYHTSGETFDLSLGPVDPETSATENPEFRQIRICRGYEPPISKRYRGFAREMSSYT</sequence>
<reference evidence="1" key="1">
    <citation type="submission" date="2021-06" db="EMBL/GenBank/DDBJ databases">
        <authorList>
            <person name="Hodson N. C."/>
            <person name="Mongue J. A."/>
            <person name="Jaron S. K."/>
        </authorList>
    </citation>
    <scope>NUCLEOTIDE SEQUENCE</scope>
</reference>
<evidence type="ECO:0000313" key="2">
    <source>
        <dbReference type="Proteomes" id="UP000708208"/>
    </source>
</evidence>
<dbReference type="AlphaFoldDB" id="A0A8J2JRV9"/>
<evidence type="ECO:0000313" key="1">
    <source>
        <dbReference type="EMBL" id="CAG7723081.1"/>
    </source>
</evidence>
<proteinExistence type="predicted"/>
<organism evidence="1 2">
    <name type="scientific">Allacma fusca</name>
    <dbReference type="NCBI Taxonomy" id="39272"/>
    <lineage>
        <taxon>Eukaryota</taxon>
        <taxon>Metazoa</taxon>
        <taxon>Ecdysozoa</taxon>
        <taxon>Arthropoda</taxon>
        <taxon>Hexapoda</taxon>
        <taxon>Collembola</taxon>
        <taxon>Symphypleona</taxon>
        <taxon>Sminthuridae</taxon>
        <taxon>Allacma</taxon>
    </lineage>
</organism>
<dbReference type="Proteomes" id="UP000708208">
    <property type="component" value="Unassembled WGS sequence"/>
</dbReference>
<dbReference type="EMBL" id="CAJVCH010095460">
    <property type="protein sequence ID" value="CAG7723081.1"/>
    <property type="molecule type" value="Genomic_DNA"/>
</dbReference>
<protein>
    <submittedName>
        <fullName evidence="1">Uncharacterized protein</fullName>
    </submittedName>
</protein>
<feature type="non-terminal residue" evidence="1">
    <location>
        <position position="1"/>
    </location>
</feature>
<gene>
    <name evidence="1" type="ORF">AFUS01_LOCUS12186</name>
</gene>
<comment type="caution">
    <text evidence="1">The sequence shown here is derived from an EMBL/GenBank/DDBJ whole genome shotgun (WGS) entry which is preliminary data.</text>
</comment>
<name>A0A8J2JRV9_9HEXA</name>
<accession>A0A8J2JRV9</accession>